<comment type="caution">
    <text evidence="2">The sequence shown here is derived from an EMBL/GenBank/DDBJ whole genome shotgun (WGS) entry which is preliminary data.</text>
</comment>
<dbReference type="Proteomes" id="UP000180215">
    <property type="component" value="Unassembled WGS sequence"/>
</dbReference>
<dbReference type="InterPro" id="IPR025333">
    <property type="entry name" value="DUF4239"/>
</dbReference>
<feature type="transmembrane region" description="Helical" evidence="1">
    <location>
        <begin position="191"/>
        <end position="208"/>
    </location>
</feature>
<evidence type="ECO:0000313" key="2">
    <source>
        <dbReference type="EMBL" id="OHV14616.1"/>
    </source>
</evidence>
<evidence type="ECO:0000313" key="3">
    <source>
        <dbReference type="Proteomes" id="UP000180215"/>
    </source>
</evidence>
<sequence>MILDLWLDQPVWLMFTLLSGVFLALCLLLSLLSNLPWTRLGMRLLASGIVPPYIGVIAVLLSLLTGFVANDAWERQRQASRVVQAERSHALAVYDLSIASAPDMSGLRTSLFAYLDAVVKEEWPSMAADGASAPAVGQALGRLLQTAADPRTAAEAGEATYAALLEAVMQLRSARSERLALSAARSDESKWLTLLVLAVLTLTSIALVHCERPFAQATTLALFSAAMVTTLSVIAMHERPFDGPLALSSEPIRLARVAMEAGTR</sequence>
<evidence type="ECO:0008006" key="4">
    <source>
        <dbReference type="Google" id="ProtNLM"/>
    </source>
</evidence>
<dbReference type="EMBL" id="MNAO01000508">
    <property type="protein sequence ID" value="OHV14616.1"/>
    <property type="molecule type" value="Genomic_DNA"/>
</dbReference>
<feature type="transmembrane region" description="Helical" evidence="1">
    <location>
        <begin position="214"/>
        <end position="235"/>
    </location>
</feature>
<feature type="transmembrane region" description="Helical" evidence="1">
    <location>
        <begin position="12"/>
        <end position="33"/>
    </location>
</feature>
<keyword evidence="1" id="KW-1133">Transmembrane helix</keyword>
<reference evidence="2 3" key="1">
    <citation type="submission" date="2016-10" db="EMBL/GenBank/DDBJ databases">
        <title>Draft genome sequence of Methylobacterium extorquens CP3, a seed endophyte of Crotalaria pumila with plant growth-promoting and metal tolerance properties.</title>
        <authorList>
            <person name="Sanchez-Lopez A.S."/>
            <person name="Van Hamme J.D."/>
            <person name="Thijs S."/>
            <person name="Mcammond B.M."/>
            <person name="Stevens V."/>
            <person name="Gonzalez-Chavez M.D.C."/>
            <person name="Vangronsveld J."/>
        </authorList>
    </citation>
    <scope>NUCLEOTIDE SEQUENCE [LARGE SCALE GENOMIC DNA]</scope>
    <source>
        <strain evidence="2 3">CP3</strain>
    </source>
</reference>
<evidence type="ECO:0000256" key="1">
    <source>
        <dbReference type="SAM" id="Phobius"/>
    </source>
</evidence>
<name>A0A1S1P0G8_METEX</name>
<proteinExistence type="predicted"/>
<dbReference type="AlphaFoldDB" id="A0A1S1P0G8"/>
<keyword evidence="1" id="KW-0472">Membrane</keyword>
<keyword evidence="1" id="KW-0812">Transmembrane</keyword>
<gene>
    <name evidence="2" type="ORF">BK022_25260</name>
</gene>
<organism evidence="2 3">
    <name type="scientific">Methylorubrum extorquens</name>
    <name type="common">Methylobacterium dichloromethanicum</name>
    <name type="synonym">Methylobacterium extorquens</name>
    <dbReference type="NCBI Taxonomy" id="408"/>
    <lineage>
        <taxon>Bacteria</taxon>
        <taxon>Pseudomonadati</taxon>
        <taxon>Pseudomonadota</taxon>
        <taxon>Alphaproteobacteria</taxon>
        <taxon>Hyphomicrobiales</taxon>
        <taxon>Methylobacteriaceae</taxon>
        <taxon>Methylorubrum</taxon>
    </lineage>
</organism>
<protein>
    <recommendedName>
        <fullName evidence="4">DUF4239 domain-containing protein</fullName>
    </recommendedName>
</protein>
<accession>A0A1S1P0G8</accession>
<feature type="transmembrane region" description="Helical" evidence="1">
    <location>
        <begin position="53"/>
        <end position="73"/>
    </location>
</feature>
<dbReference type="Pfam" id="PF14023">
    <property type="entry name" value="Bestrophin-like"/>
    <property type="match status" value="1"/>
</dbReference>